<evidence type="ECO:0000313" key="2">
    <source>
        <dbReference type="Proteomes" id="UP001150603"/>
    </source>
</evidence>
<gene>
    <name evidence="1" type="ORF">FBU59_003286</name>
</gene>
<dbReference type="Proteomes" id="UP001150603">
    <property type="component" value="Unassembled WGS sequence"/>
</dbReference>
<sequence>MTMIRSKNVQDAVAFVKDAKHKEFVAFTPNHFDIMDRLLIENEELDLALELFQEILRGANTEEWNARLVKFILESSVVDNAIRAQVLDELFGMVCRRNLLSTSQVRGVVATAVNNMLELVPENSRRVPVRIGDAPSGWNSFLTADMPPDELMQLRLSRFAAAHPSTSFWQCALEAIAKGTGQAAIHDNARKCLLMLKLAFVAQAKAPPPILAMVNQLLLEAHLPIVDTSTGDLLPEIEQVRRASAYQQLPRKDRIAAMAKLIGQPPTTQWRVTVDGALAATSLTNATPIEKKARWYLECRRNLEVPTMSPLKWYLTDLVDHNKRNEWEPILRDHIPEYLKAMNDPSIASATERIAYATSVWSLAVEAYSDLGEIEEAAKYHHMILDMGSFPL</sequence>
<reference evidence="1" key="1">
    <citation type="submission" date="2022-07" db="EMBL/GenBank/DDBJ databases">
        <title>Phylogenomic reconstructions and comparative analyses of Kickxellomycotina fungi.</title>
        <authorList>
            <person name="Reynolds N.K."/>
            <person name="Stajich J.E."/>
            <person name="Barry K."/>
            <person name="Grigoriev I.V."/>
            <person name="Crous P."/>
            <person name="Smith M.E."/>
        </authorList>
    </citation>
    <scope>NUCLEOTIDE SEQUENCE</scope>
    <source>
        <strain evidence="1">NRRL 5244</strain>
    </source>
</reference>
<comment type="caution">
    <text evidence="1">The sequence shown here is derived from an EMBL/GenBank/DDBJ whole genome shotgun (WGS) entry which is preliminary data.</text>
</comment>
<name>A0ACC1J920_9FUNG</name>
<protein>
    <submittedName>
        <fullName evidence="1">Uncharacterized protein</fullName>
    </submittedName>
</protein>
<keyword evidence="2" id="KW-1185">Reference proteome</keyword>
<organism evidence="1 2">
    <name type="scientific">Linderina macrospora</name>
    <dbReference type="NCBI Taxonomy" id="4868"/>
    <lineage>
        <taxon>Eukaryota</taxon>
        <taxon>Fungi</taxon>
        <taxon>Fungi incertae sedis</taxon>
        <taxon>Zoopagomycota</taxon>
        <taxon>Kickxellomycotina</taxon>
        <taxon>Kickxellomycetes</taxon>
        <taxon>Kickxellales</taxon>
        <taxon>Kickxellaceae</taxon>
        <taxon>Linderina</taxon>
    </lineage>
</organism>
<feature type="non-terminal residue" evidence="1">
    <location>
        <position position="392"/>
    </location>
</feature>
<evidence type="ECO:0000313" key="1">
    <source>
        <dbReference type="EMBL" id="KAJ1942142.1"/>
    </source>
</evidence>
<accession>A0ACC1J920</accession>
<dbReference type="EMBL" id="JANBPW010002050">
    <property type="protein sequence ID" value="KAJ1942142.1"/>
    <property type="molecule type" value="Genomic_DNA"/>
</dbReference>
<proteinExistence type="predicted"/>